<evidence type="ECO:0000256" key="1">
    <source>
        <dbReference type="SAM" id="MobiDB-lite"/>
    </source>
</evidence>
<proteinExistence type="predicted"/>
<evidence type="ECO:0000313" key="2">
    <source>
        <dbReference type="EMBL" id="CCD49940.1"/>
    </source>
</evidence>
<organism evidence="2 3">
    <name type="scientific">Botryotinia fuckeliana (strain T4)</name>
    <name type="common">Noble rot fungus</name>
    <name type="synonym">Botrytis cinerea</name>
    <dbReference type="NCBI Taxonomy" id="999810"/>
    <lineage>
        <taxon>Eukaryota</taxon>
        <taxon>Fungi</taxon>
        <taxon>Dikarya</taxon>
        <taxon>Ascomycota</taxon>
        <taxon>Pezizomycotina</taxon>
        <taxon>Leotiomycetes</taxon>
        <taxon>Helotiales</taxon>
        <taxon>Sclerotiniaceae</taxon>
        <taxon>Botrytis</taxon>
    </lineage>
</organism>
<name>G2YDU2_BOTF4</name>
<feature type="region of interest" description="Disordered" evidence="1">
    <location>
        <begin position="47"/>
        <end position="72"/>
    </location>
</feature>
<dbReference type="Proteomes" id="UP000008177">
    <property type="component" value="Unplaced contigs"/>
</dbReference>
<gene>
    <name evidence="2" type="ORF">BofuT4_uP096480.1</name>
</gene>
<reference evidence="3" key="1">
    <citation type="journal article" date="2011" name="PLoS Genet.">
        <title>Genomic analysis of the necrotrophic fungal pathogens Sclerotinia sclerotiorum and Botrytis cinerea.</title>
        <authorList>
            <person name="Amselem J."/>
            <person name="Cuomo C.A."/>
            <person name="van Kan J.A."/>
            <person name="Viaud M."/>
            <person name="Benito E.P."/>
            <person name="Couloux A."/>
            <person name="Coutinho P.M."/>
            <person name="de Vries R.P."/>
            <person name="Dyer P.S."/>
            <person name="Fillinger S."/>
            <person name="Fournier E."/>
            <person name="Gout L."/>
            <person name="Hahn M."/>
            <person name="Kohn L."/>
            <person name="Lapalu N."/>
            <person name="Plummer K.M."/>
            <person name="Pradier J.M."/>
            <person name="Quevillon E."/>
            <person name="Sharon A."/>
            <person name="Simon A."/>
            <person name="ten Have A."/>
            <person name="Tudzynski B."/>
            <person name="Tudzynski P."/>
            <person name="Wincker P."/>
            <person name="Andrew M."/>
            <person name="Anthouard V."/>
            <person name="Beever R.E."/>
            <person name="Beffa R."/>
            <person name="Benoit I."/>
            <person name="Bouzid O."/>
            <person name="Brault B."/>
            <person name="Chen Z."/>
            <person name="Choquer M."/>
            <person name="Collemare J."/>
            <person name="Cotton P."/>
            <person name="Danchin E.G."/>
            <person name="Da Silva C."/>
            <person name="Gautier A."/>
            <person name="Giraud C."/>
            <person name="Giraud T."/>
            <person name="Gonzalez C."/>
            <person name="Grossetete S."/>
            <person name="Guldener U."/>
            <person name="Henrissat B."/>
            <person name="Howlett B.J."/>
            <person name="Kodira C."/>
            <person name="Kretschmer M."/>
            <person name="Lappartient A."/>
            <person name="Leroch M."/>
            <person name="Levis C."/>
            <person name="Mauceli E."/>
            <person name="Neuveglise C."/>
            <person name="Oeser B."/>
            <person name="Pearson M."/>
            <person name="Poulain J."/>
            <person name="Poussereau N."/>
            <person name="Quesneville H."/>
            <person name="Rascle C."/>
            <person name="Schumacher J."/>
            <person name="Segurens B."/>
            <person name="Sexton A."/>
            <person name="Silva E."/>
            <person name="Sirven C."/>
            <person name="Soanes D.M."/>
            <person name="Talbot N.J."/>
            <person name="Templeton M."/>
            <person name="Yandava C."/>
            <person name="Yarden O."/>
            <person name="Zeng Q."/>
            <person name="Rollins J.A."/>
            <person name="Lebrun M.H."/>
            <person name="Dickman M."/>
        </authorList>
    </citation>
    <scope>NUCLEOTIDE SEQUENCE [LARGE SCALE GENOMIC DNA]</scope>
    <source>
        <strain evidence="3">T4</strain>
    </source>
</reference>
<evidence type="ECO:0000313" key="3">
    <source>
        <dbReference type="Proteomes" id="UP000008177"/>
    </source>
</evidence>
<accession>G2YDU2</accession>
<dbReference type="AlphaFoldDB" id="G2YDU2"/>
<dbReference type="InParanoid" id="G2YDU2"/>
<dbReference type="EMBL" id="FQ790321">
    <property type="protein sequence ID" value="CCD49940.1"/>
    <property type="molecule type" value="Genomic_DNA"/>
</dbReference>
<protein>
    <submittedName>
        <fullName evidence="2">Uncharacterized protein</fullName>
    </submittedName>
</protein>
<sequence>MQLKRTPTSNLDADTWDYTSICACTDEESMFKAQSTKMHIMRSIAPKRSLHLENANPKPPKPKNYISHGTSN</sequence>
<dbReference type="HOGENOM" id="CLU_2721934_0_0_1"/>